<organism evidence="2 3">
    <name type="scientific">Pararge aegeria aegeria</name>
    <dbReference type="NCBI Taxonomy" id="348720"/>
    <lineage>
        <taxon>Eukaryota</taxon>
        <taxon>Metazoa</taxon>
        <taxon>Ecdysozoa</taxon>
        <taxon>Arthropoda</taxon>
        <taxon>Hexapoda</taxon>
        <taxon>Insecta</taxon>
        <taxon>Pterygota</taxon>
        <taxon>Neoptera</taxon>
        <taxon>Endopterygota</taxon>
        <taxon>Lepidoptera</taxon>
        <taxon>Glossata</taxon>
        <taxon>Ditrysia</taxon>
        <taxon>Papilionoidea</taxon>
        <taxon>Nymphalidae</taxon>
        <taxon>Satyrinae</taxon>
        <taxon>Satyrini</taxon>
        <taxon>Parargina</taxon>
        <taxon>Pararge</taxon>
    </lineage>
</organism>
<evidence type="ECO:0000313" key="3">
    <source>
        <dbReference type="Proteomes" id="UP000838756"/>
    </source>
</evidence>
<dbReference type="AlphaFoldDB" id="A0A8S4RM24"/>
<dbReference type="Proteomes" id="UP000838756">
    <property type="component" value="Unassembled WGS sequence"/>
</dbReference>
<feature type="compositionally biased region" description="Basic and acidic residues" evidence="1">
    <location>
        <begin position="245"/>
        <end position="255"/>
    </location>
</feature>
<feature type="compositionally biased region" description="Basic and acidic residues" evidence="1">
    <location>
        <begin position="211"/>
        <end position="221"/>
    </location>
</feature>
<protein>
    <submittedName>
        <fullName evidence="2">Jg6627 protein</fullName>
    </submittedName>
</protein>
<evidence type="ECO:0000313" key="2">
    <source>
        <dbReference type="EMBL" id="CAH2239375.1"/>
    </source>
</evidence>
<dbReference type="OrthoDB" id="2160638at2759"/>
<feature type="region of interest" description="Disordered" evidence="1">
    <location>
        <begin position="178"/>
        <end position="260"/>
    </location>
</feature>
<dbReference type="EMBL" id="CAKXAJ010025429">
    <property type="protein sequence ID" value="CAH2239375.1"/>
    <property type="molecule type" value="Genomic_DNA"/>
</dbReference>
<sequence>MAQAEDTELRDLVIEALEKNGSLAKIRALLRANIFLAFEDECDNLKINDTLVKVLQLPEDEKNKIDLRLTLDNSDTDTSSDSTRGQTRSEYIPSKHIDAMNSKMKENQNISEQSHQQQELQSNYNYVAKNSVSENCLRDLKIVNNSSTESTSYAELKPFNMLDTVLLNTSGLPFHEVKHEKKKLSPHNSNSTASKIESLSTNHTLNSTSASKKDNISHQDSKASVNNSSEKYDDYSYDFTSPPISERKDGPDKQSPRSGQLNLIANKSNNTSIESNQHNSPSSQSSISLSDVADLISDRSSKKYSPNSVSNLHKLSNRSLIKDHVKMLSDDSGDFSESPIPSLSNLSLDIHSD</sequence>
<feature type="region of interest" description="Disordered" evidence="1">
    <location>
        <begin position="329"/>
        <end position="353"/>
    </location>
</feature>
<name>A0A8S4RM24_9NEOP</name>
<proteinExistence type="predicted"/>
<accession>A0A8S4RM24</accession>
<comment type="caution">
    <text evidence="2">The sequence shown here is derived from an EMBL/GenBank/DDBJ whole genome shotgun (WGS) entry which is preliminary data.</text>
</comment>
<feature type="compositionally biased region" description="Polar residues" evidence="1">
    <location>
        <begin position="186"/>
        <end position="197"/>
    </location>
</feature>
<feature type="compositionally biased region" description="Low complexity" evidence="1">
    <location>
        <begin position="198"/>
        <end position="210"/>
    </location>
</feature>
<keyword evidence="3" id="KW-1185">Reference proteome</keyword>
<gene>
    <name evidence="2" type="primary">jg6627</name>
    <name evidence="2" type="ORF">PAEG_LOCUS16110</name>
</gene>
<reference evidence="2" key="1">
    <citation type="submission" date="2022-03" db="EMBL/GenBank/DDBJ databases">
        <authorList>
            <person name="Lindestad O."/>
        </authorList>
    </citation>
    <scope>NUCLEOTIDE SEQUENCE</scope>
</reference>
<evidence type="ECO:0000256" key="1">
    <source>
        <dbReference type="SAM" id="MobiDB-lite"/>
    </source>
</evidence>